<feature type="domain" description="Enoyl reductase (ER)" evidence="12">
    <location>
        <begin position="15"/>
        <end position="346"/>
    </location>
</feature>
<evidence type="ECO:0000256" key="11">
    <source>
        <dbReference type="RuleBase" id="RU361277"/>
    </source>
</evidence>
<reference evidence="13 16" key="2">
    <citation type="submission" date="2019-12" db="EMBL/GenBank/DDBJ databases">
        <title>Complete genome sequence of Leuconostoc lactis strain AVN1 provides insights into metabolic potential.</title>
        <authorList>
            <person name="Besrour N."/>
            <person name="Najjari A."/>
            <person name="Fhoula I."/>
            <person name="Jaballah S."/>
            <person name="Klibi N."/>
            <person name="Ouzari H.I."/>
        </authorList>
    </citation>
    <scope>NUCLEOTIDE SEQUENCE [LARGE SCALE GENOMIC DNA]</scope>
    <source>
        <strain evidence="13 16">AVN1</strain>
    </source>
</reference>
<dbReference type="Pfam" id="PF08240">
    <property type="entry name" value="ADH_N"/>
    <property type="match status" value="1"/>
</dbReference>
<dbReference type="EMBL" id="CP042387">
    <property type="protein sequence ID" value="QEA43679.1"/>
    <property type="molecule type" value="Genomic_DNA"/>
</dbReference>
<dbReference type="Gene3D" id="3.40.50.720">
    <property type="entry name" value="NAD(P)-binding Rossmann-like Domain"/>
    <property type="match status" value="1"/>
</dbReference>
<evidence type="ECO:0000256" key="4">
    <source>
        <dbReference type="ARBA" id="ARBA00016352"/>
    </source>
</evidence>
<dbReference type="KEGG" id="llf:BCR17_03390"/>
<keyword evidence="5 11" id="KW-0479">Metal-binding</keyword>
<keyword evidence="15" id="KW-1185">Reference proteome</keyword>
<dbReference type="InterPro" id="IPR020843">
    <property type="entry name" value="ER"/>
</dbReference>
<evidence type="ECO:0000256" key="5">
    <source>
        <dbReference type="ARBA" id="ARBA00022723"/>
    </source>
</evidence>
<gene>
    <name evidence="13" type="primary">adhP</name>
    <name evidence="14" type="ORF">FGL83_02735</name>
    <name evidence="13" type="ORF">GQS40_13970</name>
</gene>
<name>A0A1B2A0J0_LEULA</name>
<proteinExistence type="inferred from homology"/>
<evidence type="ECO:0000256" key="8">
    <source>
        <dbReference type="ARBA" id="ARBA00023027"/>
    </source>
</evidence>
<accession>A0A1B2A0J0</accession>
<comment type="similarity">
    <text evidence="2 11">Belongs to the zinc-containing alcohol dehydrogenase family.</text>
</comment>
<dbReference type="PROSITE" id="PS00059">
    <property type="entry name" value="ADH_ZINC"/>
    <property type="match status" value="1"/>
</dbReference>
<dbReference type="NCBIfam" id="NF006940">
    <property type="entry name" value="PRK09422.1"/>
    <property type="match status" value="1"/>
</dbReference>
<dbReference type="EMBL" id="WSZI01000021">
    <property type="protein sequence ID" value="MWN21863.1"/>
    <property type="molecule type" value="Genomic_DNA"/>
</dbReference>
<dbReference type="GO" id="GO:0008270">
    <property type="term" value="F:zinc ion binding"/>
    <property type="evidence" value="ECO:0007669"/>
    <property type="project" value="InterPro"/>
</dbReference>
<evidence type="ECO:0000256" key="3">
    <source>
        <dbReference type="ARBA" id="ARBA00013190"/>
    </source>
</evidence>
<dbReference type="Gene3D" id="3.90.180.10">
    <property type="entry name" value="Medium-chain alcohol dehydrogenases, catalytic domain"/>
    <property type="match status" value="1"/>
</dbReference>
<evidence type="ECO:0000256" key="9">
    <source>
        <dbReference type="ARBA" id="ARBA00049164"/>
    </source>
</evidence>
<dbReference type="InterPro" id="IPR002328">
    <property type="entry name" value="ADH_Zn_CS"/>
</dbReference>
<dbReference type="InterPro" id="IPR013154">
    <property type="entry name" value="ADH-like_N"/>
</dbReference>
<dbReference type="GeneID" id="66531095"/>
<dbReference type="Proteomes" id="UP000321298">
    <property type="component" value="Chromosome"/>
</dbReference>
<dbReference type="STRING" id="1246.BCR17_03390"/>
<evidence type="ECO:0000256" key="7">
    <source>
        <dbReference type="ARBA" id="ARBA00023002"/>
    </source>
</evidence>
<organism evidence="13 16">
    <name type="scientific">Leuconostoc lactis</name>
    <dbReference type="NCBI Taxonomy" id="1246"/>
    <lineage>
        <taxon>Bacteria</taxon>
        <taxon>Bacillati</taxon>
        <taxon>Bacillota</taxon>
        <taxon>Bacilli</taxon>
        <taxon>Lactobacillales</taxon>
        <taxon>Lactobacillaceae</taxon>
        <taxon>Leuconostoc</taxon>
    </lineage>
</organism>
<protein>
    <recommendedName>
        <fullName evidence="4">Alcohol dehydrogenase</fullName>
        <ecNumber evidence="3">1.1.1.1</ecNumber>
    </recommendedName>
</protein>
<dbReference type="Proteomes" id="UP000478636">
    <property type="component" value="Unassembled WGS sequence"/>
</dbReference>
<dbReference type="GO" id="GO:0004022">
    <property type="term" value="F:alcohol dehydrogenase (NAD+) activity"/>
    <property type="evidence" value="ECO:0007669"/>
    <property type="project" value="UniProtKB-EC"/>
</dbReference>
<dbReference type="PANTHER" id="PTHR42940">
    <property type="entry name" value="ALCOHOL DEHYDROGENASE 1-RELATED"/>
    <property type="match status" value="1"/>
</dbReference>
<dbReference type="RefSeq" id="WP_029510101.1">
    <property type="nucleotide sequence ID" value="NZ_BJMJ01000008.1"/>
</dbReference>
<evidence type="ECO:0000313" key="16">
    <source>
        <dbReference type="Proteomes" id="UP000478636"/>
    </source>
</evidence>
<evidence type="ECO:0000313" key="15">
    <source>
        <dbReference type="Proteomes" id="UP000321298"/>
    </source>
</evidence>
<dbReference type="AlphaFoldDB" id="A0A1B2A0J0"/>
<dbReference type="SUPFAM" id="SSF50129">
    <property type="entry name" value="GroES-like"/>
    <property type="match status" value="1"/>
</dbReference>
<dbReference type="CDD" id="cd08297">
    <property type="entry name" value="CAD3"/>
    <property type="match status" value="1"/>
</dbReference>
<evidence type="ECO:0000313" key="14">
    <source>
        <dbReference type="EMBL" id="QEA43679.1"/>
    </source>
</evidence>
<keyword evidence="7 13" id="KW-0560">Oxidoreductase</keyword>
<dbReference type="InterPro" id="IPR013149">
    <property type="entry name" value="ADH-like_C"/>
</dbReference>
<comment type="catalytic activity">
    <reaction evidence="9">
        <text>a secondary alcohol + NAD(+) = a ketone + NADH + H(+)</text>
        <dbReference type="Rhea" id="RHEA:10740"/>
        <dbReference type="ChEBI" id="CHEBI:15378"/>
        <dbReference type="ChEBI" id="CHEBI:17087"/>
        <dbReference type="ChEBI" id="CHEBI:35681"/>
        <dbReference type="ChEBI" id="CHEBI:57540"/>
        <dbReference type="ChEBI" id="CHEBI:57945"/>
        <dbReference type="EC" id="1.1.1.1"/>
    </reaction>
</comment>
<dbReference type="SMART" id="SM00829">
    <property type="entry name" value="PKS_ER"/>
    <property type="match status" value="1"/>
</dbReference>
<evidence type="ECO:0000256" key="10">
    <source>
        <dbReference type="ARBA" id="ARBA00049243"/>
    </source>
</evidence>
<comment type="cofactor">
    <cofactor evidence="1 11">
        <name>Zn(2+)</name>
        <dbReference type="ChEBI" id="CHEBI:29105"/>
    </cofactor>
</comment>
<sequence length="351" mass="37367">MKAAVVRENPDGYVDLIEDWEPKPLAFGEALVDIEYVGLCHTDLHVANADFGNPNELGQRNGKFRRVIGHEGVGRVSKLAEGASDYLKIGDRVSIAWFFDACGVCDYCVTGNETFCRKVRNSGYTIDGAMSQQAVVNAKYAVKVPEGLDPVQATSITCAGVTMYKSLKVGETKPGQWVSVHGAGGLGNLAVQYAHNVFGAHVAVIDGNDDKLAAAQENGAEVLINRKKVDDVAAEVQKATGGVHNAQVTAVNAAAFDQAVDSLRPMGKLVAVALPQGDMALNIAKTVLDGIEVRGSLVGTRADLKEAFQFGAEGKVKPIVEKVAFADMNEVIDEMKAGKITGRKVFDFTVL</sequence>
<evidence type="ECO:0000256" key="1">
    <source>
        <dbReference type="ARBA" id="ARBA00001947"/>
    </source>
</evidence>
<comment type="catalytic activity">
    <reaction evidence="10">
        <text>a primary alcohol + NAD(+) = an aldehyde + NADH + H(+)</text>
        <dbReference type="Rhea" id="RHEA:10736"/>
        <dbReference type="ChEBI" id="CHEBI:15378"/>
        <dbReference type="ChEBI" id="CHEBI:15734"/>
        <dbReference type="ChEBI" id="CHEBI:17478"/>
        <dbReference type="ChEBI" id="CHEBI:57540"/>
        <dbReference type="ChEBI" id="CHEBI:57945"/>
        <dbReference type="EC" id="1.1.1.1"/>
    </reaction>
</comment>
<dbReference type="InterPro" id="IPR011032">
    <property type="entry name" value="GroES-like_sf"/>
</dbReference>
<dbReference type="Pfam" id="PF00107">
    <property type="entry name" value="ADH_zinc_N"/>
    <property type="match status" value="1"/>
</dbReference>
<evidence type="ECO:0000313" key="13">
    <source>
        <dbReference type="EMBL" id="MWN21863.1"/>
    </source>
</evidence>
<dbReference type="SUPFAM" id="SSF51735">
    <property type="entry name" value="NAD(P)-binding Rossmann-fold domains"/>
    <property type="match status" value="1"/>
</dbReference>
<reference evidence="14 15" key="1">
    <citation type="submission" date="2019-06" db="EMBL/GenBank/DDBJ databases">
        <title>Genome analyses of bacteria isolated from kimchi.</title>
        <authorList>
            <person name="Lee S."/>
            <person name="Ahn S."/>
            <person name="Roh S."/>
        </authorList>
    </citation>
    <scope>NUCLEOTIDE SEQUENCE [LARGE SCALE GENOMIC DNA]</scope>
    <source>
        <strain evidence="14 15">CBA3625</strain>
    </source>
</reference>
<dbReference type="InterPro" id="IPR036291">
    <property type="entry name" value="NAD(P)-bd_dom_sf"/>
</dbReference>
<dbReference type="FunFam" id="3.40.50.720:FF:000039">
    <property type="entry name" value="Alcohol dehydrogenase AdhP"/>
    <property type="match status" value="1"/>
</dbReference>
<evidence type="ECO:0000256" key="2">
    <source>
        <dbReference type="ARBA" id="ARBA00008072"/>
    </source>
</evidence>
<dbReference type="PANTHER" id="PTHR42940:SF8">
    <property type="entry name" value="VACUOLAR PROTEIN SORTING-ASSOCIATED PROTEIN 11"/>
    <property type="match status" value="1"/>
</dbReference>
<evidence type="ECO:0000259" key="12">
    <source>
        <dbReference type="SMART" id="SM00829"/>
    </source>
</evidence>
<evidence type="ECO:0000256" key="6">
    <source>
        <dbReference type="ARBA" id="ARBA00022833"/>
    </source>
</evidence>
<keyword evidence="6 11" id="KW-0862">Zinc</keyword>
<keyword evidence="8" id="KW-0520">NAD</keyword>
<dbReference type="EC" id="1.1.1.1" evidence="3"/>